<organism evidence="3 4">
    <name type="scientific">Elysia marginata</name>
    <dbReference type="NCBI Taxonomy" id="1093978"/>
    <lineage>
        <taxon>Eukaryota</taxon>
        <taxon>Metazoa</taxon>
        <taxon>Spiralia</taxon>
        <taxon>Lophotrochozoa</taxon>
        <taxon>Mollusca</taxon>
        <taxon>Gastropoda</taxon>
        <taxon>Heterobranchia</taxon>
        <taxon>Euthyneura</taxon>
        <taxon>Panpulmonata</taxon>
        <taxon>Sacoglossa</taxon>
        <taxon>Placobranchoidea</taxon>
        <taxon>Plakobranchidae</taxon>
        <taxon>Elysia</taxon>
    </lineage>
</organism>
<protein>
    <submittedName>
        <fullName evidence="3">Uncharacterized protein</fullName>
    </submittedName>
</protein>
<comment type="caution">
    <text evidence="3">The sequence shown here is derived from an EMBL/GenBank/DDBJ whole genome shotgun (WGS) entry which is preliminary data.</text>
</comment>
<dbReference type="EMBL" id="BMAT01002883">
    <property type="protein sequence ID" value="GFS16099.1"/>
    <property type="molecule type" value="Genomic_DNA"/>
</dbReference>
<gene>
    <name evidence="3" type="ORF">ElyMa_001464300</name>
</gene>
<reference evidence="3 4" key="1">
    <citation type="journal article" date="2021" name="Elife">
        <title>Chloroplast acquisition without the gene transfer in kleptoplastic sea slugs, Plakobranchus ocellatus.</title>
        <authorList>
            <person name="Maeda T."/>
            <person name="Takahashi S."/>
            <person name="Yoshida T."/>
            <person name="Shimamura S."/>
            <person name="Takaki Y."/>
            <person name="Nagai Y."/>
            <person name="Toyoda A."/>
            <person name="Suzuki Y."/>
            <person name="Arimoto A."/>
            <person name="Ishii H."/>
            <person name="Satoh N."/>
            <person name="Nishiyama T."/>
            <person name="Hasebe M."/>
            <person name="Maruyama T."/>
            <person name="Minagawa J."/>
            <person name="Obokata J."/>
            <person name="Shigenobu S."/>
        </authorList>
    </citation>
    <scope>NUCLEOTIDE SEQUENCE [LARGE SCALE GENOMIC DNA]</scope>
</reference>
<evidence type="ECO:0000256" key="1">
    <source>
        <dbReference type="SAM" id="MobiDB-lite"/>
    </source>
</evidence>
<keyword evidence="2" id="KW-0472">Membrane</keyword>
<dbReference type="AlphaFoldDB" id="A0AAV4J061"/>
<accession>A0AAV4J061</accession>
<name>A0AAV4J061_9GAST</name>
<keyword evidence="2" id="KW-1133">Transmembrane helix</keyword>
<evidence type="ECO:0000313" key="4">
    <source>
        <dbReference type="Proteomes" id="UP000762676"/>
    </source>
</evidence>
<keyword evidence="4" id="KW-1185">Reference proteome</keyword>
<dbReference type="Proteomes" id="UP000762676">
    <property type="component" value="Unassembled WGS sequence"/>
</dbReference>
<feature type="region of interest" description="Disordered" evidence="1">
    <location>
        <begin position="99"/>
        <end position="119"/>
    </location>
</feature>
<keyword evidence="2" id="KW-0812">Transmembrane</keyword>
<evidence type="ECO:0000256" key="2">
    <source>
        <dbReference type="SAM" id="Phobius"/>
    </source>
</evidence>
<feature type="transmembrane region" description="Helical" evidence="2">
    <location>
        <begin position="137"/>
        <end position="163"/>
    </location>
</feature>
<feature type="transmembrane region" description="Helical" evidence="2">
    <location>
        <begin position="40"/>
        <end position="58"/>
    </location>
</feature>
<proteinExistence type="predicted"/>
<evidence type="ECO:0000313" key="3">
    <source>
        <dbReference type="EMBL" id="GFS16099.1"/>
    </source>
</evidence>
<sequence length="196" mass="22994">MEFFRRALRVLQGEFRLKNFSYNHPDPSAFWRYQWKGSDIEYLTLRLILALYITYAWIHEIANYYMVAVNHDALRNSTENNSNSIRVINITTTTTTSSISSKNSSIHPGTETTTRSTTTDYSMGTIERETWDTRRPWYVFLTLWSFTVLFLHLVLAAVLAFVFTLRSRARTADLVVQKPIVYHETTTSHRLKKRIL</sequence>